<dbReference type="RefSeq" id="WP_412442976.1">
    <property type="nucleotide sequence ID" value="NZ_CACRUT010000016.1"/>
</dbReference>
<keyword evidence="2" id="KW-0328">Glycosyltransferase</keyword>
<feature type="domain" description="Glycosyltransferase 2-like" evidence="1">
    <location>
        <begin position="11"/>
        <end position="151"/>
    </location>
</feature>
<dbReference type="CDD" id="cd00761">
    <property type="entry name" value="Glyco_tranf_GTA_type"/>
    <property type="match status" value="1"/>
</dbReference>
<sequence length="348" mass="41397">MSQEPYKLLTLVIPTYNMEKYLTKCLESVTAPCIPPTLEVIVVNDGSKDRSLDIMKAFQQKRPDIIRIIDKENGHYGSCINAGLQMAKGKYFRPLDADDWMDTEVLSKLLNVLKNCDTDLFITLRTEYKIDKNNRHIVTHFPFRNVEYNKIYDISSFNISEHTYGDEFNMHSMTYKTEILRQVNLRHIEGICYTDFQYCFLPIDHIKDFIIFDLYLYYYFIGREEQSTSVQSIKGNLSHICKVINSMVHHLDSQIHQNPTILANQIHFIDKALNIYVISLRWQRKITEQNYPEIFNVIDAVDRYHIQNRILNKPYFRLWRKLKTRKALNLTLALYRWAHIRKFRKMGM</sequence>
<dbReference type="EMBL" id="CACRUT010000016">
    <property type="protein sequence ID" value="VYU41815.1"/>
    <property type="molecule type" value="Genomic_DNA"/>
</dbReference>
<dbReference type="InterPro" id="IPR001173">
    <property type="entry name" value="Glyco_trans_2-like"/>
</dbReference>
<dbReference type="AlphaFoldDB" id="A0A6N3ENU8"/>
<evidence type="ECO:0000313" key="2">
    <source>
        <dbReference type="EMBL" id="VYU41815.1"/>
    </source>
</evidence>
<gene>
    <name evidence="2" type="primary">epsH_4</name>
    <name evidence="2" type="ORF">PCLFYP37_02822</name>
</gene>
<dbReference type="Pfam" id="PF00535">
    <property type="entry name" value="Glycos_transf_2"/>
    <property type="match status" value="1"/>
</dbReference>
<evidence type="ECO:0000259" key="1">
    <source>
        <dbReference type="Pfam" id="PF00535"/>
    </source>
</evidence>
<dbReference type="GO" id="GO:0016758">
    <property type="term" value="F:hexosyltransferase activity"/>
    <property type="evidence" value="ECO:0007669"/>
    <property type="project" value="UniProtKB-ARBA"/>
</dbReference>
<protein>
    <submittedName>
        <fullName evidence="2">Glycosyltransferase EpsH</fullName>
        <ecNumber evidence="2">2.4.-.-</ecNumber>
    </submittedName>
</protein>
<reference evidence="2" key="1">
    <citation type="submission" date="2019-11" db="EMBL/GenBank/DDBJ databases">
        <authorList>
            <person name="Feng L."/>
        </authorList>
    </citation>
    <scope>NUCLEOTIDE SEQUENCE</scope>
    <source>
        <strain evidence="2">PclaraLFYP37</strain>
    </source>
</reference>
<accession>A0A6N3ENU8</accession>
<dbReference type="Gene3D" id="3.90.550.10">
    <property type="entry name" value="Spore Coat Polysaccharide Biosynthesis Protein SpsA, Chain A"/>
    <property type="match status" value="1"/>
</dbReference>
<organism evidence="2">
    <name type="scientific">Paraprevotella clara</name>
    <dbReference type="NCBI Taxonomy" id="454154"/>
    <lineage>
        <taxon>Bacteria</taxon>
        <taxon>Pseudomonadati</taxon>
        <taxon>Bacteroidota</taxon>
        <taxon>Bacteroidia</taxon>
        <taxon>Bacteroidales</taxon>
        <taxon>Prevotellaceae</taxon>
        <taxon>Paraprevotella</taxon>
    </lineage>
</organism>
<dbReference type="InterPro" id="IPR029044">
    <property type="entry name" value="Nucleotide-diphossugar_trans"/>
</dbReference>
<dbReference type="EC" id="2.4.-.-" evidence="2"/>
<dbReference type="PANTHER" id="PTHR22916">
    <property type="entry name" value="GLYCOSYLTRANSFERASE"/>
    <property type="match status" value="1"/>
</dbReference>
<dbReference type="SUPFAM" id="SSF53448">
    <property type="entry name" value="Nucleotide-diphospho-sugar transferases"/>
    <property type="match status" value="1"/>
</dbReference>
<name>A0A6N3ENU8_9BACT</name>
<keyword evidence="2" id="KW-0808">Transferase</keyword>
<proteinExistence type="predicted"/>
<dbReference type="PANTHER" id="PTHR22916:SF3">
    <property type="entry name" value="UDP-GLCNAC:BETAGAL BETA-1,3-N-ACETYLGLUCOSAMINYLTRANSFERASE-LIKE PROTEIN 1"/>
    <property type="match status" value="1"/>
</dbReference>